<dbReference type="OrthoDB" id="5522855at2"/>
<dbReference type="InterPro" id="IPR029016">
    <property type="entry name" value="GAF-like_dom_sf"/>
</dbReference>
<evidence type="ECO:0000256" key="5">
    <source>
        <dbReference type="ARBA" id="ARBA00022777"/>
    </source>
</evidence>
<dbReference type="Gene3D" id="3.30.450.20">
    <property type="entry name" value="PAS domain"/>
    <property type="match status" value="3"/>
</dbReference>
<evidence type="ECO:0000256" key="1">
    <source>
        <dbReference type="ARBA" id="ARBA00000085"/>
    </source>
</evidence>
<evidence type="ECO:0000313" key="10">
    <source>
        <dbReference type="Proteomes" id="UP000239872"/>
    </source>
</evidence>
<dbReference type="SUPFAM" id="SSF47384">
    <property type="entry name" value="Homodimeric domain of signal transducing histidine kinase"/>
    <property type="match status" value="1"/>
</dbReference>
<dbReference type="SMART" id="SM00065">
    <property type="entry name" value="GAF"/>
    <property type="match status" value="2"/>
</dbReference>
<dbReference type="InterPro" id="IPR013655">
    <property type="entry name" value="PAS_fold_3"/>
</dbReference>
<evidence type="ECO:0000256" key="2">
    <source>
        <dbReference type="ARBA" id="ARBA00012438"/>
    </source>
</evidence>
<dbReference type="InterPro" id="IPR036890">
    <property type="entry name" value="HATPase_C_sf"/>
</dbReference>
<dbReference type="PANTHER" id="PTHR43304:SF1">
    <property type="entry name" value="PAC DOMAIN-CONTAINING PROTEIN"/>
    <property type="match status" value="1"/>
</dbReference>
<dbReference type="PANTHER" id="PTHR43304">
    <property type="entry name" value="PHYTOCHROME-LIKE PROTEIN CPH1"/>
    <property type="match status" value="1"/>
</dbReference>
<dbReference type="NCBIfam" id="TIGR00229">
    <property type="entry name" value="sensory_box"/>
    <property type="match status" value="3"/>
</dbReference>
<feature type="domain" description="PAS" evidence="7">
    <location>
        <begin position="681"/>
        <end position="752"/>
    </location>
</feature>
<dbReference type="SUPFAM" id="SSF55785">
    <property type="entry name" value="PYP-like sensor domain (PAS domain)"/>
    <property type="match status" value="3"/>
</dbReference>
<dbReference type="EMBL" id="PPSL01000012">
    <property type="protein sequence ID" value="PQJ08815.1"/>
    <property type="molecule type" value="Genomic_DNA"/>
</dbReference>
<organism evidence="9 10">
    <name type="scientific">Flavipsychrobacter stenotrophus</name>
    <dbReference type="NCBI Taxonomy" id="2077091"/>
    <lineage>
        <taxon>Bacteria</taxon>
        <taxon>Pseudomonadati</taxon>
        <taxon>Bacteroidota</taxon>
        <taxon>Chitinophagia</taxon>
        <taxon>Chitinophagales</taxon>
        <taxon>Chitinophagaceae</taxon>
        <taxon>Flavipsychrobacter</taxon>
    </lineage>
</organism>
<dbReference type="AlphaFoldDB" id="A0A2S7SQD8"/>
<dbReference type="Gene3D" id="3.30.450.40">
    <property type="match status" value="2"/>
</dbReference>
<dbReference type="Pfam" id="PF08448">
    <property type="entry name" value="PAS_4"/>
    <property type="match status" value="1"/>
</dbReference>
<comment type="caution">
    <text evidence="9">The sequence shown here is derived from an EMBL/GenBank/DDBJ whole genome shotgun (WGS) entry which is preliminary data.</text>
</comment>
<dbReference type="InterPro" id="IPR036097">
    <property type="entry name" value="HisK_dim/P_sf"/>
</dbReference>
<dbReference type="InterPro" id="IPR035965">
    <property type="entry name" value="PAS-like_dom_sf"/>
</dbReference>
<dbReference type="Gene3D" id="3.30.565.10">
    <property type="entry name" value="Histidine kinase-like ATPase, C-terminal domain"/>
    <property type="match status" value="1"/>
</dbReference>
<dbReference type="SMART" id="SM00086">
    <property type="entry name" value="PAC"/>
    <property type="match status" value="2"/>
</dbReference>
<feature type="domain" description="Histidine kinase" evidence="6">
    <location>
        <begin position="826"/>
        <end position="1039"/>
    </location>
</feature>
<evidence type="ECO:0000313" key="9">
    <source>
        <dbReference type="EMBL" id="PQJ08815.1"/>
    </source>
</evidence>
<reference evidence="9 10" key="1">
    <citation type="submission" date="2018-01" db="EMBL/GenBank/DDBJ databases">
        <title>A novel member of the phylum Bacteroidetes isolated from glacier ice.</title>
        <authorList>
            <person name="Liu Q."/>
            <person name="Xin Y.-H."/>
        </authorList>
    </citation>
    <scope>NUCLEOTIDE SEQUENCE [LARGE SCALE GENOMIC DNA]</scope>
    <source>
        <strain evidence="9 10">RB1R16</strain>
    </source>
</reference>
<dbReference type="Gene3D" id="1.10.287.130">
    <property type="match status" value="1"/>
</dbReference>
<dbReference type="SMART" id="SM00091">
    <property type="entry name" value="PAS"/>
    <property type="match status" value="3"/>
</dbReference>
<sequence length="1046" mass="118825">MIANETLKQQIKDFFGNIESIPEILQPFILKVGETYSEFELVGRDIANLGILNTELSQNKQPEHESKVAKQMLDKAKRMYSFLSQINQAIVHSRDAETIFKNACEVAIASGEFKSAWIGIFDNLHKTINIVEGRGVLEEDVVPFTTAIYESTGPQYYVLQTGTYFICNDIKNDTTIGKWKSFAELRGYGSCMVLPIRKSGQIVGSFNLFASTPNAFTSEEIALLVEAAGDISFALDVFEKEDRLKHSELRLNQAQAIANIGSWELNLSTRYILWSKQHCIIYGLPGEHNIHSLPKWVSFIHPDDRANVLTTIKEVEESLQPCAFAHRIIRKDGIVRYIQCECYFEYNKEGQPISIYGVSNDVTEMKEAENKLLGMNRLYSFTSILNQTIIHVDNEKALFDKVCDILIDIGKFKIAWIGIPDRATKRLFMASQCGIKTEDVPRFENFRYDDYGPQEHVLKTGKAFICNDMQQMDPLSGWRKFALSRQWGSFTVFPIRKLGTIVATLNLCGKEGQFLNPDEVQLLEEAAGEISFALDSFEKERLRRDAEKRLEHNEMGLKKAQSIAHLGSWELDFSTGVATWSEEALRIYGLPTNQPAQSFDVWFSHIHPDDKEFVSEEIEKAKTTFSNTALYFRILREDGYIRHVHSQSQYLLNENGVPVGMYGVEYDVTDIKQAERSLLQSKANLRLIVDLIPQSIFAMDGSGRFVFANVSFANLYGLTPKELVYRNIADLIPDKSLAEQYCSQAKRVIESGEVTLVPEMPFTDHLGNKKIFYSTKVPYTPAGTANTAMLGISLDITEQKKAEYEKTKIIADMVQRNQDLEQFSYIVSHNLRAPVANIIGIAHLLQGEENENEKETLVRGLVNSSEKLDGVIRDLNYILQIKHDVHEKKEVVKLAELLSDIQLSIATLLRSEDVRIESNFDEINELVTFKSYLHSIIFNLINNSIKYKQPAVQPLIEIMTKGTKENFTLIFKDNGLGIDLERNGDKIFGLYKRFHSHREGKGMGLYMVKNQVEKIGGKIFVESEVDKGTIFTIVFTDLNLDMFKGV</sequence>
<evidence type="ECO:0000256" key="4">
    <source>
        <dbReference type="ARBA" id="ARBA00022679"/>
    </source>
</evidence>
<dbReference type="InterPro" id="IPR000700">
    <property type="entry name" value="PAS-assoc_C"/>
</dbReference>
<protein>
    <recommendedName>
        <fullName evidence="2">histidine kinase</fullName>
        <ecNumber evidence="2">2.7.13.3</ecNumber>
    </recommendedName>
</protein>
<name>A0A2S7SQD8_9BACT</name>
<dbReference type="CDD" id="cd00130">
    <property type="entry name" value="PAS"/>
    <property type="match status" value="3"/>
</dbReference>
<evidence type="ECO:0000256" key="3">
    <source>
        <dbReference type="ARBA" id="ARBA00022553"/>
    </source>
</evidence>
<keyword evidence="5" id="KW-0418">Kinase</keyword>
<dbReference type="InterPro" id="IPR005467">
    <property type="entry name" value="His_kinase_dom"/>
</dbReference>
<evidence type="ECO:0000259" key="6">
    <source>
        <dbReference type="PROSITE" id="PS50109"/>
    </source>
</evidence>
<dbReference type="GO" id="GO:0000155">
    <property type="term" value="F:phosphorelay sensor kinase activity"/>
    <property type="evidence" value="ECO:0007669"/>
    <property type="project" value="InterPro"/>
</dbReference>
<dbReference type="SUPFAM" id="SSF55874">
    <property type="entry name" value="ATPase domain of HSP90 chaperone/DNA topoisomerase II/histidine kinase"/>
    <property type="match status" value="1"/>
</dbReference>
<dbReference type="PROSITE" id="PS50112">
    <property type="entry name" value="PAS"/>
    <property type="match status" value="1"/>
</dbReference>
<dbReference type="Gene3D" id="2.10.70.100">
    <property type="match status" value="2"/>
</dbReference>
<dbReference type="InterPro" id="IPR013656">
    <property type="entry name" value="PAS_4"/>
</dbReference>
<feature type="domain" description="PAC" evidence="8">
    <location>
        <begin position="322"/>
        <end position="374"/>
    </location>
</feature>
<dbReference type="SMART" id="SM00388">
    <property type="entry name" value="HisKA"/>
    <property type="match status" value="1"/>
</dbReference>
<dbReference type="SUPFAM" id="SSF55781">
    <property type="entry name" value="GAF domain-like"/>
    <property type="match status" value="2"/>
</dbReference>
<dbReference type="InterPro" id="IPR003661">
    <property type="entry name" value="HisK_dim/P_dom"/>
</dbReference>
<dbReference type="PROSITE" id="PS50109">
    <property type="entry name" value="HIS_KIN"/>
    <property type="match status" value="1"/>
</dbReference>
<feature type="domain" description="PAC" evidence="8">
    <location>
        <begin position="628"/>
        <end position="680"/>
    </location>
</feature>
<dbReference type="InterPro" id="IPR052162">
    <property type="entry name" value="Sensor_kinase/Photoreceptor"/>
</dbReference>
<keyword evidence="10" id="KW-1185">Reference proteome</keyword>
<dbReference type="PRINTS" id="PR00344">
    <property type="entry name" value="BCTRLSENSOR"/>
</dbReference>
<dbReference type="InterPro" id="IPR003018">
    <property type="entry name" value="GAF"/>
</dbReference>
<dbReference type="Pfam" id="PF08447">
    <property type="entry name" value="PAS_3"/>
    <property type="match status" value="2"/>
</dbReference>
<proteinExistence type="predicted"/>
<dbReference type="RefSeq" id="WP_105041455.1">
    <property type="nucleotide sequence ID" value="NZ_PPSL01000012.1"/>
</dbReference>
<keyword evidence="3" id="KW-0597">Phosphoprotein</keyword>
<dbReference type="SMART" id="SM00387">
    <property type="entry name" value="HATPase_c"/>
    <property type="match status" value="1"/>
</dbReference>
<dbReference type="CDD" id="cd00082">
    <property type="entry name" value="HisKA"/>
    <property type="match status" value="1"/>
</dbReference>
<evidence type="ECO:0000259" key="8">
    <source>
        <dbReference type="PROSITE" id="PS50113"/>
    </source>
</evidence>
<gene>
    <name evidence="9" type="ORF">CJD36_022440</name>
</gene>
<dbReference type="InterPro" id="IPR004358">
    <property type="entry name" value="Sig_transdc_His_kin-like_C"/>
</dbReference>
<dbReference type="Pfam" id="PF13185">
    <property type="entry name" value="GAF_2"/>
    <property type="match status" value="2"/>
</dbReference>
<dbReference type="Pfam" id="PF02518">
    <property type="entry name" value="HATPase_c"/>
    <property type="match status" value="1"/>
</dbReference>
<comment type="catalytic activity">
    <reaction evidence="1">
        <text>ATP + protein L-histidine = ADP + protein N-phospho-L-histidine.</text>
        <dbReference type="EC" id="2.7.13.3"/>
    </reaction>
</comment>
<dbReference type="InterPro" id="IPR000014">
    <property type="entry name" value="PAS"/>
</dbReference>
<dbReference type="InterPro" id="IPR001610">
    <property type="entry name" value="PAC"/>
</dbReference>
<keyword evidence="4" id="KW-0808">Transferase</keyword>
<dbReference type="Proteomes" id="UP000239872">
    <property type="component" value="Unassembled WGS sequence"/>
</dbReference>
<dbReference type="EC" id="2.7.13.3" evidence="2"/>
<dbReference type="PROSITE" id="PS50113">
    <property type="entry name" value="PAC"/>
    <property type="match status" value="2"/>
</dbReference>
<accession>A0A2S7SQD8</accession>
<evidence type="ECO:0000259" key="7">
    <source>
        <dbReference type="PROSITE" id="PS50112"/>
    </source>
</evidence>
<dbReference type="InterPro" id="IPR003594">
    <property type="entry name" value="HATPase_dom"/>
</dbReference>